<feature type="domain" description="Histidine kinase" evidence="4">
    <location>
        <begin position="1"/>
        <end position="141"/>
    </location>
</feature>
<dbReference type="SUPFAM" id="SSF55874">
    <property type="entry name" value="ATPase domain of HSP90 chaperone/DNA topoisomerase II/histidine kinase"/>
    <property type="match status" value="1"/>
</dbReference>
<dbReference type="InterPro" id="IPR005467">
    <property type="entry name" value="His_kinase_dom"/>
</dbReference>
<name>A0A9D9DPN3_9BACT</name>
<reference evidence="5" key="1">
    <citation type="submission" date="2020-10" db="EMBL/GenBank/DDBJ databases">
        <authorList>
            <person name="Gilroy R."/>
        </authorList>
    </citation>
    <scope>NUCLEOTIDE SEQUENCE</scope>
    <source>
        <strain evidence="5">10192</strain>
    </source>
</reference>
<feature type="non-terminal residue" evidence="5">
    <location>
        <position position="1"/>
    </location>
</feature>
<dbReference type="GO" id="GO:0000155">
    <property type="term" value="F:phosphorelay sensor kinase activity"/>
    <property type="evidence" value="ECO:0007669"/>
    <property type="project" value="TreeGrafter"/>
</dbReference>
<proteinExistence type="predicted"/>
<dbReference type="SMART" id="SM00387">
    <property type="entry name" value="HATPase_c"/>
    <property type="match status" value="1"/>
</dbReference>
<evidence type="ECO:0000256" key="1">
    <source>
        <dbReference type="ARBA" id="ARBA00000085"/>
    </source>
</evidence>
<dbReference type="Proteomes" id="UP000823632">
    <property type="component" value="Unassembled WGS sequence"/>
</dbReference>
<dbReference type="InterPro" id="IPR004358">
    <property type="entry name" value="Sig_transdc_His_kin-like_C"/>
</dbReference>
<evidence type="ECO:0000256" key="2">
    <source>
        <dbReference type="ARBA" id="ARBA00012438"/>
    </source>
</evidence>
<comment type="catalytic activity">
    <reaction evidence="1">
        <text>ATP + protein L-histidine = ADP + protein N-phospho-L-histidine.</text>
        <dbReference type="EC" id="2.7.13.3"/>
    </reaction>
</comment>
<comment type="caution">
    <text evidence="5">The sequence shown here is derived from an EMBL/GenBank/DDBJ whole genome shotgun (WGS) entry which is preliminary data.</text>
</comment>
<dbReference type="PRINTS" id="PR00344">
    <property type="entry name" value="BCTRLSENSOR"/>
</dbReference>
<evidence type="ECO:0000313" key="5">
    <source>
        <dbReference type="EMBL" id="MBO8431246.1"/>
    </source>
</evidence>
<organism evidence="5 6">
    <name type="scientific">Candidatus Scatousia excrementipullorum</name>
    <dbReference type="NCBI Taxonomy" id="2840936"/>
    <lineage>
        <taxon>Bacteria</taxon>
        <taxon>Candidatus Scatousia</taxon>
    </lineage>
</organism>
<keyword evidence="3" id="KW-0597">Phosphoprotein</keyword>
<keyword evidence="5" id="KW-0067">ATP-binding</keyword>
<evidence type="ECO:0000259" key="4">
    <source>
        <dbReference type="PROSITE" id="PS50109"/>
    </source>
</evidence>
<dbReference type="AlphaFoldDB" id="A0A9D9DPN3"/>
<dbReference type="PANTHER" id="PTHR43547">
    <property type="entry name" value="TWO-COMPONENT HISTIDINE KINASE"/>
    <property type="match status" value="1"/>
</dbReference>
<dbReference type="PANTHER" id="PTHR43547:SF2">
    <property type="entry name" value="HYBRID SIGNAL TRANSDUCTION HISTIDINE KINASE C"/>
    <property type="match status" value="1"/>
</dbReference>
<sequence>NCINDISALAEDKNIKIVFNSSLYDSEKMLFADKSQIRRVISNILNNAVSYAYKGTEIKINITRNDNNIIVETENSSPEIPADIREHLFEKYVTGSDSYRKVGFGLGLYLARKVVEAHNGRIYLSANSTNNRFTFEIPVVES</sequence>
<gene>
    <name evidence="5" type="ORF">IAC76_07655</name>
</gene>
<accession>A0A9D9DPN3</accession>
<dbReference type="Pfam" id="PF02518">
    <property type="entry name" value="HATPase_c"/>
    <property type="match status" value="1"/>
</dbReference>
<dbReference type="InterPro" id="IPR036890">
    <property type="entry name" value="HATPase_C_sf"/>
</dbReference>
<dbReference type="GO" id="GO:0005524">
    <property type="term" value="F:ATP binding"/>
    <property type="evidence" value="ECO:0007669"/>
    <property type="project" value="UniProtKB-KW"/>
</dbReference>
<evidence type="ECO:0000256" key="3">
    <source>
        <dbReference type="ARBA" id="ARBA00022553"/>
    </source>
</evidence>
<dbReference type="PROSITE" id="PS50109">
    <property type="entry name" value="HIS_KIN"/>
    <property type="match status" value="1"/>
</dbReference>
<dbReference type="InterPro" id="IPR003594">
    <property type="entry name" value="HATPase_dom"/>
</dbReference>
<dbReference type="EC" id="2.7.13.3" evidence="2"/>
<keyword evidence="5" id="KW-0547">Nucleotide-binding</keyword>
<reference evidence="5" key="2">
    <citation type="journal article" date="2021" name="PeerJ">
        <title>Extensive microbial diversity within the chicken gut microbiome revealed by metagenomics and culture.</title>
        <authorList>
            <person name="Gilroy R."/>
            <person name="Ravi A."/>
            <person name="Getino M."/>
            <person name="Pursley I."/>
            <person name="Horton D.L."/>
            <person name="Alikhan N.F."/>
            <person name="Baker D."/>
            <person name="Gharbi K."/>
            <person name="Hall N."/>
            <person name="Watson M."/>
            <person name="Adriaenssens E.M."/>
            <person name="Foster-Nyarko E."/>
            <person name="Jarju S."/>
            <person name="Secka A."/>
            <person name="Antonio M."/>
            <person name="Oren A."/>
            <person name="Chaudhuri R.R."/>
            <person name="La Ragione R."/>
            <person name="Hildebrand F."/>
            <person name="Pallen M.J."/>
        </authorList>
    </citation>
    <scope>NUCLEOTIDE SEQUENCE</scope>
    <source>
        <strain evidence="5">10192</strain>
    </source>
</reference>
<dbReference type="Gene3D" id="3.30.565.10">
    <property type="entry name" value="Histidine kinase-like ATPase, C-terminal domain"/>
    <property type="match status" value="1"/>
</dbReference>
<dbReference type="EMBL" id="JADIND010000171">
    <property type="protein sequence ID" value="MBO8431246.1"/>
    <property type="molecule type" value="Genomic_DNA"/>
</dbReference>
<protein>
    <recommendedName>
        <fullName evidence="2">histidine kinase</fullName>
        <ecNumber evidence="2">2.7.13.3</ecNumber>
    </recommendedName>
</protein>
<evidence type="ECO:0000313" key="6">
    <source>
        <dbReference type="Proteomes" id="UP000823632"/>
    </source>
</evidence>